<dbReference type="InterPro" id="IPR021765">
    <property type="entry name" value="UstYa-like"/>
</dbReference>
<dbReference type="InParanoid" id="A0A5C3PSJ8"/>
<comment type="similarity">
    <text evidence="3">Belongs to the ustYa family.</text>
</comment>
<proteinExistence type="inferred from homology"/>
<evidence type="ECO:0000256" key="2">
    <source>
        <dbReference type="ARBA" id="ARBA00023002"/>
    </source>
</evidence>
<dbReference type="GO" id="GO:0043386">
    <property type="term" value="P:mycotoxin biosynthetic process"/>
    <property type="evidence" value="ECO:0007669"/>
    <property type="project" value="InterPro"/>
</dbReference>
<evidence type="ECO:0000256" key="1">
    <source>
        <dbReference type="ARBA" id="ARBA00004685"/>
    </source>
</evidence>
<dbReference type="PANTHER" id="PTHR33365:SF11">
    <property type="entry name" value="TAT PATHWAY SIGNAL SEQUENCE"/>
    <property type="match status" value="1"/>
</dbReference>
<accession>A0A5C3PSJ8</accession>
<reference evidence="5 6" key="1">
    <citation type="journal article" date="2019" name="Nat. Ecol. Evol.">
        <title>Megaphylogeny resolves global patterns of mushroom evolution.</title>
        <authorList>
            <person name="Varga T."/>
            <person name="Krizsan K."/>
            <person name="Foldi C."/>
            <person name="Dima B."/>
            <person name="Sanchez-Garcia M."/>
            <person name="Sanchez-Ramirez S."/>
            <person name="Szollosi G.J."/>
            <person name="Szarkandi J.G."/>
            <person name="Papp V."/>
            <person name="Albert L."/>
            <person name="Andreopoulos W."/>
            <person name="Angelini C."/>
            <person name="Antonin V."/>
            <person name="Barry K.W."/>
            <person name="Bougher N.L."/>
            <person name="Buchanan P."/>
            <person name="Buyck B."/>
            <person name="Bense V."/>
            <person name="Catcheside P."/>
            <person name="Chovatia M."/>
            <person name="Cooper J."/>
            <person name="Damon W."/>
            <person name="Desjardin D."/>
            <person name="Finy P."/>
            <person name="Geml J."/>
            <person name="Haridas S."/>
            <person name="Hughes K."/>
            <person name="Justo A."/>
            <person name="Karasinski D."/>
            <person name="Kautmanova I."/>
            <person name="Kiss B."/>
            <person name="Kocsube S."/>
            <person name="Kotiranta H."/>
            <person name="LaButti K.M."/>
            <person name="Lechner B.E."/>
            <person name="Liimatainen K."/>
            <person name="Lipzen A."/>
            <person name="Lukacs Z."/>
            <person name="Mihaltcheva S."/>
            <person name="Morgado L.N."/>
            <person name="Niskanen T."/>
            <person name="Noordeloos M.E."/>
            <person name="Ohm R.A."/>
            <person name="Ortiz-Santana B."/>
            <person name="Ovrebo C."/>
            <person name="Racz N."/>
            <person name="Riley R."/>
            <person name="Savchenko A."/>
            <person name="Shiryaev A."/>
            <person name="Soop K."/>
            <person name="Spirin V."/>
            <person name="Szebenyi C."/>
            <person name="Tomsovsky M."/>
            <person name="Tulloss R.E."/>
            <person name="Uehling J."/>
            <person name="Grigoriev I.V."/>
            <person name="Vagvolgyi C."/>
            <person name="Papp T."/>
            <person name="Martin F.M."/>
            <person name="Miettinen O."/>
            <person name="Hibbett D.S."/>
            <person name="Nagy L.G."/>
        </authorList>
    </citation>
    <scope>NUCLEOTIDE SEQUENCE [LARGE SCALE GENOMIC DNA]</scope>
    <source>
        <strain evidence="5 6">HHB13444</strain>
    </source>
</reference>
<dbReference type="GO" id="GO:0016491">
    <property type="term" value="F:oxidoreductase activity"/>
    <property type="evidence" value="ECO:0007669"/>
    <property type="project" value="UniProtKB-KW"/>
</dbReference>
<dbReference type="AlphaFoldDB" id="A0A5C3PSJ8"/>
<feature type="transmembrane region" description="Helical" evidence="4">
    <location>
        <begin position="14"/>
        <end position="36"/>
    </location>
</feature>
<keyword evidence="4" id="KW-1133">Transmembrane helix</keyword>
<dbReference type="Pfam" id="PF11807">
    <property type="entry name" value="UstYa"/>
    <property type="match status" value="1"/>
</dbReference>
<evidence type="ECO:0000313" key="5">
    <source>
        <dbReference type="EMBL" id="TFK91579.1"/>
    </source>
</evidence>
<dbReference type="PANTHER" id="PTHR33365">
    <property type="entry name" value="YALI0B05434P"/>
    <property type="match status" value="1"/>
</dbReference>
<keyword evidence="6" id="KW-1185">Reference proteome</keyword>
<sequence length="214" mass="24567">MLYLPTSRRSVRRYITPVLVFSATVLVLSTLISLFLHGMMWYRGQEVVSMEQDRDQYTYVGDDYPAYYPVDIPDVSLTPENTIHYQIFTEDAAQEWSSIFPQGGGFLRLGADGRLFGLALFHELHCLARIRRAMSMQKSSEHVHHCFNYLRQVIMCEANPTIEPVIPILGRRSVNAEIPRVCHDWTRVYELAETNDAEVSGRSDGAEMERAVYV</sequence>
<evidence type="ECO:0000313" key="6">
    <source>
        <dbReference type="Proteomes" id="UP000308197"/>
    </source>
</evidence>
<keyword evidence="4" id="KW-0812">Transmembrane</keyword>
<comment type="pathway">
    <text evidence="1">Mycotoxin biosynthesis.</text>
</comment>
<organism evidence="5 6">
    <name type="scientific">Polyporus arcularius HHB13444</name>
    <dbReference type="NCBI Taxonomy" id="1314778"/>
    <lineage>
        <taxon>Eukaryota</taxon>
        <taxon>Fungi</taxon>
        <taxon>Dikarya</taxon>
        <taxon>Basidiomycota</taxon>
        <taxon>Agaricomycotina</taxon>
        <taxon>Agaricomycetes</taxon>
        <taxon>Polyporales</taxon>
        <taxon>Polyporaceae</taxon>
        <taxon>Polyporus</taxon>
    </lineage>
</organism>
<keyword evidence="4" id="KW-0472">Membrane</keyword>
<evidence type="ECO:0000256" key="4">
    <source>
        <dbReference type="SAM" id="Phobius"/>
    </source>
</evidence>
<gene>
    <name evidence="5" type="ORF">K466DRAFT_596001</name>
</gene>
<dbReference type="EMBL" id="ML211017">
    <property type="protein sequence ID" value="TFK91579.1"/>
    <property type="molecule type" value="Genomic_DNA"/>
</dbReference>
<protein>
    <submittedName>
        <fullName evidence="5">Uncharacterized protein</fullName>
    </submittedName>
</protein>
<evidence type="ECO:0000256" key="3">
    <source>
        <dbReference type="ARBA" id="ARBA00035112"/>
    </source>
</evidence>
<dbReference type="STRING" id="1314778.A0A5C3PSJ8"/>
<dbReference type="Proteomes" id="UP000308197">
    <property type="component" value="Unassembled WGS sequence"/>
</dbReference>
<name>A0A5C3PSJ8_9APHY</name>
<keyword evidence="2" id="KW-0560">Oxidoreductase</keyword>